<dbReference type="Pfam" id="PF02518">
    <property type="entry name" value="HATPase_c"/>
    <property type="match status" value="1"/>
</dbReference>
<dbReference type="Proteomes" id="UP000028725">
    <property type="component" value="Unassembled WGS sequence"/>
</dbReference>
<dbReference type="InterPro" id="IPR005467">
    <property type="entry name" value="His_kinase_dom"/>
</dbReference>
<dbReference type="Gene3D" id="1.10.287.130">
    <property type="match status" value="1"/>
</dbReference>
<dbReference type="Pfam" id="PF00512">
    <property type="entry name" value="HisKA"/>
    <property type="match status" value="1"/>
</dbReference>
<sequence>MLLVTSDPDRALIAQMSRWGHSVEVEADPTEAGKRLAREPVDVLGVEAARLAVDARWLERLRASAPPGLLLLGLASSHEEEALAPLVAAGVDEYLVAPYVSAEVKARLTLLARRCSDSAQFVRERGGGELARLADIIQLQSDIMQAGLEPQRVMRRICEQARVLCGADGSAVGILEGEEVVYRVAVGCVEHFQGFRLPVEKSLTGSSVLRGEVLHSVDTDLDERVNRQATRQIGIRSMITVPLRHGLRVTGVLNILSAQPRSFSEREARTMELLAGLLGAAMANASEYEAKQALAAERAAALTALQETQDLFSSFMNNGPALAYMKDAEGRRVWANEPYRRFYKLEGVELRDVADRDLMAGEAVEYVRQCDQEVLQSGQCTMTEAIIPAPDGTCRHWLIYRFPVKDGAGRCFLGAVALDITERKRAEAALRRSEESFRALIEGSPEALFVHRGGPLLFVNPSAMRFLGLPASELVGSRVLQYVHPEDREMAAGLLDVAPDQVRSGASELRFVQRNGRVMTAEVSCLSVLFHGEPSTVVSARDLTDRKQMQARLVLSDRLVAMGTLAAGVAHEINNPLTFVIANLSYLANELRTLAGELPLGRVVEMEEVLREAAMGANKVRQIVADLKTFSRADDDVPTPVNLQNVIESAITIARAELRTRARLVRDFVEVPPVEGSEGRLGQVFLNLLINAAQAIPAGQAEQNEIRIKLRTVQGHVIVEVHDTGGGIPPEMRSRIFDPFFTTKPVGVGTGLGLFVCQGIITRCGGEISVESQAGQGTTFRIIFPTARGFRSARLTPVPLPHEALQGGGGAQHSTTSET</sequence>
<name>A0A085WS63_9BACT</name>
<dbReference type="SMART" id="SM00091">
    <property type="entry name" value="PAS"/>
    <property type="match status" value="2"/>
</dbReference>
<evidence type="ECO:0000256" key="6">
    <source>
        <dbReference type="ARBA" id="ARBA00022777"/>
    </source>
</evidence>
<keyword evidence="4" id="KW-0808">Transferase</keyword>
<feature type="domain" description="Histidine kinase" evidence="10">
    <location>
        <begin position="568"/>
        <end position="788"/>
    </location>
</feature>
<reference evidence="13 14" key="1">
    <citation type="submission" date="2014-04" db="EMBL/GenBank/DDBJ databases">
        <title>Genome assembly of Hyalangium minutum DSM 14724.</title>
        <authorList>
            <person name="Sharma G."/>
            <person name="Subramanian S."/>
        </authorList>
    </citation>
    <scope>NUCLEOTIDE SEQUENCE [LARGE SCALE GENOMIC DNA]</scope>
    <source>
        <strain evidence="13 14">DSM 14724</strain>
    </source>
</reference>
<evidence type="ECO:0000256" key="1">
    <source>
        <dbReference type="ARBA" id="ARBA00000085"/>
    </source>
</evidence>
<organism evidence="13 14">
    <name type="scientific">Hyalangium minutum</name>
    <dbReference type="NCBI Taxonomy" id="394096"/>
    <lineage>
        <taxon>Bacteria</taxon>
        <taxon>Pseudomonadati</taxon>
        <taxon>Myxococcota</taxon>
        <taxon>Myxococcia</taxon>
        <taxon>Myxococcales</taxon>
        <taxon>Cystobacterineae</taxon>
        <taxon>Archangiaceae</taxon>
        <taxon>Hyalangium</taxon>
    </lineage>
</organism>
<evidence type="ECO:0000256" key="3">
    <source>
        <dbReference type="ARBA" id="ARBA00022553"/>
    </source>
</evidence>
<keyword evidence="7" id="KW-0067">ATP-binding</keyword>
<keyword evidence="14" id="KW-1185">Reference proteome</keyword>
<dbReference type="InterPro" id="IPR029016">
    <property type="entry name" value="GAF-like_dom_sf"/>
</dbReference>
<dbReference type="InterPro" id="IPR013767">
    <property type="entry name" value="PAS_fold"/>
</dbReference>
<dbReference type="PROSITE" id="PS50112">
    <property type="entry name" value="PAS"/>
    <property type="match status" value="1"/>
</dbReference>
<dbReference type="SUPFAM" id="SSF55785">
    <property type="entry name" value="PYP-like sensor domain (PAS domain)"/>
    <property type="match status" value="2"/>
</dbReference>
<feature type="domain" description="PAC" evidence="12">
    <location>
        <begin position="381"/>
        <end position="432"/>
    </location>
</feature>
<dbReference type="EMBL" id="JMCB01000003">
    <property type="protein sequence ID" value="KFE70526.1"/>
    <property type="molecule type" value="Genomic_DNA"/>
</dbReference>
<dbReference type="InterPro" id="IPR036890">
    <property type="entry name" value="HATPase_C_sf"/>
</dbReference>
<keyword evidence="6" id="KW-0418">Kinase</keyword>
<dbReference type="PROSITE" id="PS50109">
    <property type="entry name" value="HIS_KIN"/>
    <property type="match status" value="1"/>
</dbReference>
<proteinExistence type="predicted"/>
<dbReference type="Gene3D" id="3.30.450.20">
    <property type="entry name" value="PAS domain"/>
    <property type="match status" value="2"/>
</dbReference>
<evidence type="ECO:0000256" key="4">
    <source>
        <dbReference type="ARBA" id="ARBA00022679"/>
    </source>
</evidence>
<dbReference type="CDD" id="cd00130">
    <property type="entry name" value="PAS"/>
    <property type="match status" value="2"/>
</dbReference>
<evidence type="ECO:0000256" key="5">
    <source>
        <dbReference type="ARBA" id="ARBA00022741"/>
    </source>
</evidence>
<evidence type="ECO:0000313" key="13">
    <source>
        <dbReference type="EMBL" id="KFE70526.1"/>
    </source>
</evidence>
<dbReference type="Pfam" id="PF13185">
    <property type="entry name" value="GAF_2"/>
    <property type="match status" value="1"/>
</dbReference>
<dbReference type="SUPFAM" id="SSF47384">
    <property type="entry name" value="Homodimeric domain of signal transducing histidine kinase"/>
    <property type="match status" value="1"/>
</dbReference>
<evidence type="ECO:0000259" key="11">
    <source>
        <dbReference type="PROSITE" id="PS50112"/>
    </source>
</evidence>
<dbReference type="InterPro" id="IPR000014">
    <property type="entry name" value="PAS"/>
</dbReference>
<dbReference type="InterPro" id="IPR036097">
    <property type="entry name" value="HisK_dim/P_sf"/>
</dbReference>
<dbReference type="SUPFAM" id="SSF55781">
    <property type="entry name" value="GAF domain-like"/>
    <property type="match status" value="1"/>
</dbReference>
<dbReference type="PRINTS" id="PR00344">
    <property type="entry name" value="BCTRLSENSOR"/>
</dbReference>
<dbReference type="GO" id="GO:0006355">
    <property type="term" value="P:regulation of DNA-templated transcription"/>
    <property type="evidence" value="ECO:0007669"/>
    <property type="project" value="InterPro"/>
</dbReference>
<dbReference type="SMART" id="SM00388">
    <property type="entry name" value="HisKA"/>
    <property type="match status" value="1"/>
</dbReference>
<dbReference type="InterPro" id="IPR001610">
    <property type="entry name" value="PAC"/>
</dbReference>
<evidence type="ECO:0000256" key="7">
    <source>
        <dbReference type="ARBA" id="ARBA00022840"/>
    </source>
</evidence>
<dbReference type="GO" id="GO:0005524">
    <property type="term" value="F:ATP binding"/>
    <property type="evidence" value="ECO:0007669"/>
    <property type="project" value="UniProtKB-KW"/>
</dbReference>
<dbReference type="STRING" id="394096.DB31_5568"/>
<dbReference type="InterPro" id="IPR000700">
    <property type="entry name" value="PAS-assoc_C"/>
</dbReference>
<keyword evidence="3" id="KW-0597">Phosphoprotein</keyword>
<feature type="region of interest" description="Disordered" evidence="9">
    <location>
        <begin position="800"/>
        <end position="819"/>
    </location>
</feature>
<feature type="domain" description="PAS" evidence="11">
    <location>
        <begin position="433"/>
        <end position="489"/>
    </location>
</feature>
<dbReference type="CDD" id="cd00082">
    <property type="entry name" value="HisKA"/>
    <property type="match status" value="1"/>
</dbReference>
<comment type="caution">
    <text evidence="13">The sequence shown here is derived from an EMBL/GenBank/DDBJ whole genome shotgun (WGS) entry which is preliminary data.</text>
</comment>
<keyword evidence="8" id="KW-0902">Two-component regulatory system</keyword>
<dbReference type="GO" id="GO:0000155">
    <property type="term" value="F:phosphorelay sensor kinase activity"/>
    <property type="evidence" value="ECO:0007669"/>
    <property type="project" value="InterPro"/>
</dbReference>
<evidence type="ECO:0000259" key="10">
    <source>
        <dbReference type="PROSITE" id="PS50109"/>
    </source>
</evidence>
<dbReference type="SMART" id="SM00387">
    <property type="entry name" value="HATPase_c"/>
    <property type="match status" value="1"/>
</dbReference>
<dbReference type="InterPro" id="IPR013656">
    <property type="entry name" value="PAS_4"/>
</dbReference>
<comment type="catalytic activity">
    <reaction evidence="1">
        <text>ATP + protein L-histidine = ADP + protein N-phospho-L-histidine.</text>
        <dbReference type="EC" id="2.7.13.3"/>
    </reaction>
</comment>
<dbReference type="InterPro" id="IPR004358">
    <property type="entry name" value="Sig_transdc_His_kin-like_C"/>
</dbReference>
<dbReference type="SUPFAM" id="SSF55874">
    <property type="entry name" value="ATPase domain of HSP90 chaperone/DNA topoisomerase II/histidine kinase"/>
    <property type="match status" value="1"/>
</dbReference>
<dbReference type="Gene3D" id="3.30.565.10">
    <property type="entry name" value="Histidine kinase-like ATPase, C-terminal domain"/>
    <property type="match status" value="1"/>
</dbReference>
<dbReference type="Gene3D" id="3.30.450.40">
    <property type="match status" value="1"/>
</dbReference>
<dbReference type="PANTHER" id="PTHR43065">
    <property type="entry name" value="SENSOR HISTIDINE KINASE"/>
    <property type="match status" value="1"/>
</dbReference>
<dbReference type="InterPro" id="IPR003661">
    <property type="entry name" value="HisK_dim/P_dom"/>
</dbReference>
<dbReference type="SMART" id="SM00065">
    <property type="entry name" value="GAF"/>
    <property type="match status" value="1"/>
</dbReference>
<evidence type="ECO:0000256" key="2">
    <source>
        <dbReference type="ARBA" id="ARBA00012438"/>
    </source>
</evidence>
<evidence type="ECO:0000256" key="8">
    <source>
        <dbReference type="ARBA" id="ARBA00023012"/>
    </source>
</evidence>
<dbReference type="AlphaFoldDB" id="A0A085WS63"/>
<keyword evidence="5" id="KW-0547">Nucleotide-binding</keyword>
<dbReference type="PANTHER" id="PTHR43065:SF50">
    <property type="entry name" value="HISTIDINE KINASE"/>
    <property type="match status" value="1"/>
</dbReference>
<evidence type="ECO:0000259" key="12">
    <source>
        <dbReference type="PROSITE" id="PS50113"/>
    </source>
</evidence>
<accession>A0A085WS63</accession>
<dbReference type="SMART" id="SM00086">
    <property type="entry name" value="PAC"/>
    <property type="match status" value="2"/>
</dbReference>
<dbReference type="NCBIfam" id="TIGR00229">
    <property type="entry name" value="sensory_box"/>
    <property type="match status" value="2"/>
</dbReference>
<dbReference type="Pfam" id="PF08448">
    <property type="entry name" value="PAS_4"/>
    <property type="match status" value="1"/>
</dbReference>
<gene>
    <name evidence="13" type="ORF">DB31_5568</name>
</gene>
<protein>
    <recommendedName>
        <fullName evidence="2">histidine kinase</fullName>
        <ecNumber evidence="2">2.7.13.3</ecNumber>
    </recommendedName>
</protein>
<evidence type="ECO:0000313" key="14">
    <source>
        <dbReference type="Proteomes" id="UP000028725"/>
    </source>
</evidence>
<dbReference type="InterPro" id="IPR035965">
    <property type="entry name" value="PAS-like_dom_sf"/>
</dbReference>
<dbReference type="InterPro" id="IPR003018">
    <property type="entry name" value="GAF"/>
</dbReference>
<dbReference type="InterPro" id="IPR003594">
    <property type="entry name" value="HATPase_dom"/>
</dbReference>
<dbReference type="PROSITE" id="PS50113">
    <property type="entry name" value="PAC"/>
    <property type="match status" value="1"/>
</dbReference>
<evidence type="ECO:0000256" key="9">
    <source>
        <dbReference type="SAM" id="MobiDB-lite"/>
    </source>
</evidence>
<dbReference type="EC" id="2.7.13.3" evidence="2"/>
<dbReference type="Pfam" id="PF00989">
    <property type="entry name" value="PAS"/>
    <property type="match status" value="1"/>
</dbReference>